<dbReference type="InterPro" id="IPR019815">
    <property type="entry name" value="Translation_initiation_fac_3_C"/>
</dbReference>
<dbReference type="Pfam" id="PF05198">
    <property type="entry name" value="IF3_N"/>
    <property type="match status" value="1"/>
</dbReference>
<sequence>MRIHRHRRHLPPKPLIPVYRINQQIDNPEIRVIDDQGQMLGVIPTSKALELAREKTLDLVEVSPKANPPVCKILDFGQFKYQKEKEVRKQKAQSKEIEVKGIRLSLRIGDHDLEIRHQQAKKFLERGDKVKIELVMRGREKAHRDLATEVVNRLITMLKGDYKDIRMEEPVAYREGRMTAILARGG</sequence>
<dbReference type="GO" id="GO:0003743">
    <property type="term" value="F:translation initiation factor activity"/>
    <property type="evidence" value="ECO:0007669"/>
    <property type="project" value="UniProtKB-UniRule"/>
</dbReference>
<dbReference type="FunFam" id="3.10.20.80:FF:000001">
    <property type="entry name" value="Translation initiation factor IF-3"/>
    <property type="match status" value="1"/>
</dbReference>
<gene>
    <name evidence="4" type="primary">infC</name>
    <name evidence="8" type="ORF">UY77_C0014G0003</name>
</gene>
<keyword evidence="2 4" id="KW-0396">Initiation factor</keyword>
<dbReference type="AlphaFoldDB" id="A0A0G1XNC5"/>
<evidence type="ECO:0000259" key="6">
    <source>
        <dbReference type="Pfam" id="PF00707"/>
    </source>
</evidence>
<dbReference type="SUPFAM" id="SSF54364">
    <property type="entry name" value="Translation initiation factor IF3, N-terminal domain"/>
    <property type="match status" value="1"/>
</dbReference>
<evidence type="ECO:0000256" key="3">
    <source>
        <dbReference type="ARBA" id="ARBA00022917"/>
    </source>
</evidence>
<dbReference type="GO" id="GO:0032790">
    <property type="term" value="P:ribosome disassembly"/>
    <property type="evidence" value="ECO:0007669"/>
    <property type="project" value="TreeGrafter"/>
</dbReference>
<dbReference type="PATRIC" id="fig|1618980.3.peg.289"/>
<evidence type="ECO:0000259" key="7">
    <source>
        <dbReference type="Pfam" id="PF05198"/>
    </source>
</evidence>
<organism evidence="8 9">
    <name type="scientific">Candidatus Uhrbacteria bacterium GW2011_GWA2_53_10</name>
    <dbReference type="NCBI Taxonomy" id="1618980"/>
    <lineage>
        <taxon>Bacteria</taxon>
        <taxon>Candidatus Uhriibacteriota</taxon>
    </lineage>
</organism>
<dbReference type="HAMAP" id="MF_00080">
    <property type="entry name" value="IF_3"/>
    <property type="match status" value="1"/>
</dbReference>
<comment type="subcellular location">
    <subcellularLocation>
        <location evidence="4">Cytoplasm</location>
    </subcellularLocation>
</comment>
<evidence type="ECO:0000256" key="2">
    <source>
        <dbReference type="ARBA" id="ARBA00022540"/>
    </source>
</evidence>
<evidence type="ECO:0000313" key="8">
    <source>
        <dbReference type="EMBL" id="KKW32763.1"/>
    </source>
</evidence>
<proteinExistence type="inferred from homology"/>
<evidence type="ECO:0000256" key="5">
    <source>
        <dbReference type="NCBIfam" id="TIGR00168"/>
    </source>
</evidence>
<feature type="domain" description="Translation initiation factor 3 N-terminal" evidence="7">
    <location>
        <begin position="21"/>
        <end position="89"/>
    </location>
</feature>
<dbReference type="EMBL" id="LCRI01000014">
    <property type="protein sequence ID" value="KKW32763.1"/>
    <property type="molecule type" value="Genomic_DNA"/>
</dbReference>
<evidence type="ECO:0000256" key="1">
    <source>
        <dbReference type="ARBA" id="ARBA00005439"/>
    </source>
</evidence>
<accession>A0A0G1XNC5</accession>
<dbReference type="NCBIfam" id="TIGR00168">
    <property type="entry name" value="infC"/>
    <property type="match status" value="1"/>
</dbReference>
<dbReference type="PANTHER" id="PTHR10938">
    <property type="entry name" value="TRANSLATION INITIATION FACTOR IF-3"/>
    <property type="match status" value="1"/>
</dbReference>
<comment type="subunit">
    <text evidence="4">Monomer.</text>
</comment>
<dbReference type="Gene3D" id="3.10.20.80">
    <property type="entry name" value="Translation initiation factor 3 (IF-3), N-terminal domain"/>
    <property type="match status" value="1"/>
</dbReference>
<dbReference type="Pfam" id="PF00707">
    <property type="entry name" value="IF3_C"/>
    <property type="match status" value="1"/>
</dbReference>
<keyword evidence="4" id="KW-0963">Cytoplasm</keyword>
<keyword evidence="3 4" id="KW-0648">Protein biosynthesis</keyword>
<comment type="similarity">
    <text evidence="1 4">Belongs to the IF-3 family.</text>
</comment>
<dbReference type="SUPFAM" id="SSF55200">
    <property type="entry name" value="Translation initiation factor IF3, C-terminal domain"/>
    <property type="match status" value="1"/>
</dbReference>
<evidence type="ECO:0000256" key="4">
    <source>
        <dbReference type="HAMAP-Rule" id="MF_00080"/>
    </source>
</evidence>
<dbReference type="PANTHER" id="PTHR10938:SF0">
    <property type="entry name" value="TRANSLATION INITIATION FACTOR IF-3, MITOCHONDRIAL"/>
    <property type="match status" value="1"/>
</dbReference>
<comment type="function">
    <text evidence="4">IF-3 binds to the 30S ribosomal subunit and shifts the equilibrium between 70S ribosomes and their 50S and 30S subunits in favor of the free subunits, thus enhancing the availability of 30S subunits on which protein synthesis initiation begins.</text>
</comment>
<dbReference type="Proteomes" id="UP000034711">
    <property type="component" value="Unassembled WGS sequence"/>
</dbReference>
<reference evidence="8 9" key="1">
    <citation type="journal article" date="2015" name="Nature">
        <title>rRNA introns, odd ribosomes, and small enigmatic genomes across a large radiation of phyla.</title>
        <authorList>
            <person name="Brown C.T."/>
            <person name="Hug L.A."/>
            <person name="Thomas B.C."/>
            <person name="Sharon I."/>
            <person name="Castelle C.J."/>
            <person name="Singh A."/>
            <person name="Wilkins M.J."/>
            <person name="Williams K.H."/>
            <person name="Banfield J.F."/>
        </authorList>
    </citation>
    <scope>NUCLEOTIDE SEQUENCE [LARGE SCALE GENOMIC DNA]</scope>
</reference>
<feature type="domain" description="Translation initiation factor 3 C-terminal" evidence="6">
    <location>
        <begin position="97"/>
        <end position="183"/>
    </location>
</feature>
<dbReference type="InterPro" id="IPR036787">
    <property type="entry name" value="T_IF-3_N_sf"/>
</dbReference>
<comment type="caution">
    <text evidence="8">The sequence shown here is derived from an EMBL/GenBank/DDBJ whole genome shotgun (WGS) entry which is preliminary data.</text>
</comment>
<dbReference type="InterPro" id="IPR019814">
    <property type="entry name" value="Translation_initiation_fac_3_N"/>
</dbReference>
<dbReference type="InterPro" id="IPR036788">
    <property type="entry name" value="T_IF-3_C_sf"/>
</dbReference>
<name>A0A0G1XNC5_9BACT</name>
<dbReference type="InterPro" id="IPR001288">
    <property type="entry name" value="Translation_initiation_fac_3"/>
</dbReference>
<dbReference type="GO" id="GO:0005737">
    <property type="term" value="C:cytoplasm"/>
    <property type="evidence" value="ECO:0007669"/>
    <property type="project" value="UniProtKB-SubCell"/>
</dbReference>
<evidence type="ECO:0000313" key="9">
    <source>
        <dbReference type="Proteomes" id="UP000034711"/>
    </source>
</evidence>
<dbReference type="Gene3D" id="3.30.110.10">
    <property type="entry name" value="Translation initiation factor 3 (IF-3), C-terminal domain"/>
    <property type="match status" value="1"/>
</dbReference>
<protein>
    <recommendedName>
        <fullName evidence="4 5">Translation initiation factor IF-3</fullName>
    </recommendedName>
</protein>
<dbReference type="GO" id="GO:0043022">
    <property type="term" value="F:ribosome binding"/>
    <property type="evidence" value="ECO:0007669"/>
    <property type="project" value="TreeGrafter"/>
</dbReference>